<protein>
    <submittedName>
        <fullName evidence="4">Transcriptional regulator</fullName>
    </submittedName>
</protein>
<evidence type="ECO:0000256" key="1">
    <source>
        <dbReference type="ARBA" id="ARBA00006754"/>
    </source>
</evidence>
<comment type="similarity">
    <text evidence="1">Belongs to the CdaR family.</text>
</comment>
<reference evidence="4" key="1">
    <citation type="submission" date="2021-01" db="EMBL/GenBank/DDBJ databases">
        <title>Whole genome shotgun sequence of Sinosporangium siamense NBRC 109515.</title>
        <authorList>
            <person name="Komaki H."/>
            <person name="Tamura T."/>
        </authorList>
    </citation>
    <scope>NUCLEOTIDE SEQUENCE</scope>
    <source>
        <strain evidence="4">NBRC 109515</strain>
    </source>
</reference>
<proteinExistence type="inferred from homology"/>
<dbReference type="InterPro" id="IPR025736">
    <property type="entry name" value="PucR_C-HTH_dom"/>
</dbReference>
<sequence length="352" mass="38624">MLSLGIDRATEPQHIPPFPPLELKARLCVPVRYNEVLLGYLWLIEERPLTAEEIAAASAVAEAAGLVLYKTDVAFERRQAAVDALVRDLFAERAASRNSALAEIREEGLLRDFKQVRVMRVRVLPAAQSETQDPEKVETAILQMCRRLLGSYPEGSAIVQARRRQLTLLVTGGAATRVQSIRDAAVWVVDHLSEATGIRCVAGLGMKQPSLRDAHISHEQARIAQRTAQILPALGDIVGWEDLGVFALLAKLSPDDVSLKAYPPALLRLAADRNAEALLSTIETYLDLAGDVQATSQALHVHRATLYQRLSRIEAVSGLSLRDGTSRLTLHLGIKLARLTGQYDDLVSIERT</sequence>
<dbReference type="Pfam" id="PF17853">
    <property type="entry name" value="GGDEF_2"/>
    <property type="match status" value="1"/>
</dbReference>
<dbReference type="RefSeq" id="WP_204030251.1">
    <property type="nucleotide sequence ID" value="NZ_BOOW01000034.1"/>
</dbReference>
<name>A0A919RJV8_9ACTN</name>
<dbReference type="Gene3D" id="1.10.10.2840">
    <property type="entry name" value="PucR C-terminal helix-turn-helix domain"/>
    <property type="match status" value="1"/>
</dbReference>
<comment type="caution">
    <text evidence="4">The sequence shown here is derived from an EMBL/GenBank/DDBJ whole genome shotgun (WGS) entry which is preliminary data.</text>
</comment>
<evidence type="ECO:0000313" key="4">
    <source>
        <dbReference type="EMBL" id="GII95167.1"/>
    </source>
</evidence>
<feature type="domain" description="PucR C-terminal helix-turn-helix" evidence="2">
    <location>
        <begin position="278"/>
        <end position="335"/>
    </location>
</feature>
<evidence type="ECO:0000259" key="2">
    <source>
        <dbReference type="Pfam" id="PF13556"/>
    </source>
</evidence>
<feature type="domain" description="CdaR GGDEF-like" evidence="3">
    <location>
        <begin position="134"/>
        <end position="226"/>
    </location>
</feature>
<organism evidence="4 5">
    <name type="scientific">Sinosporangium siamense</name>
    <dbReference type="NCBI Taxonomy" id="1367973"/>
    <lineage>
        <taxon>Bacteria</taxon>
        <taxon>Bacillati</taxon>
        <taxon>Actinomycetota</taxon>
        <taxon>Actinomycetes</taxon>
        <taxon>Streptosporangiales</taxon>
        <taxon>Streptosporangiaceae</taxon>
        <taxon>Sinosporangium</taxon>
    </lineage>
</organism>
<evidence type="ECO:0000313" key="5">
    <source>
        <dbReference type="Proteomes" id="UP000606172"/>
    </source>
</evidence>
<dbReference type="PANTHER" id="PTHR33744:SF1">
    <property type="entry name" value="DNA-BINDING TRANSCRIPTIONAL ACTIVATOR ADER"/>
    <property type="match status" value="1"/>
</dbReference>
<dbReference type="InterPro" id="IPR051448">
    <property type="entry name" value="CdaR-like_regulators"/>
</dbReference>
<dbReference type="PANTHER" id="PTHR33744">
    <property type="entry name" value="CARBOHYDRATE DIACID REGULATOR"/>
    <property type="match status" value="1"/>
</dbReference>
<dbReference type="AlphaFoldDB" id="A0A919RJV8"/>
<dbReference type="Pfam" id="PF13556">
    <property type="entry name" value="HTH_30"/>
    <property type="match status" value="1"/>
</dbReference>
<dbReference type="InterPro" id="IPR042070">
    <property type="entry name" value="PucR_C-HTH_sf"/>
</dbReference>
<gene>
    <name evidence="4" type="ORF">Ssi02_53980</name>
</gene>
<accession>A0A919RJV8</accession>
<keyword evidence="5" id="KW-1185">Reference proteome</keyword>
<dbReference type="EMBL" id="BOOW01000034">
    <property type="protein sequence ID" value="GII95167.1"/>
    <property type="molecule type" value="Genomic_DNA"/>
</dbReference>
<evidence type="ECO:0000259" key="3">
    <source>
        <dbReference type="Pfam" id="PF17853"/>
    </source>
</evidence>
<dbReference type="Proteomes" id="UP000606172">
    <property type="component" value="Unassembled WGS sequence"/>
</dbReference>
<dbReference type="InterPro" id="IPR041522">
    <property type="entry name" value="CdaR_GGDEF"/>
</dbReference>
<dbReference type="SUPFAM" id="SSF55781">
    <property type="entry name" value="GAF domain-like"/>
    <property type="match status" value="1"/>
</dbReference>